<evidence type="ECO:0000256" key="6">
    <source>
        <dbReference type="SAM" id="MobiDB-lite"/>
    </source>
</evidence>
<dbReference type="Gene3D" id="4.10.1000.10">
    <property type="entry name" value="Zinc finger, CCCH-type"/>
    <property type="match status" value="2"/>
</dbReference>
<feature type="domain" description="C3H1-type" evidence="7">
    <location>
        <begin position="47"/>
        <end position="75"/>
    </location>
</feature>
<feature type="zinc finger region" description="C3H1-type" evidence="5">
    <location>
        <begin position="134"/>
        <end position="162"/>
    </location>
</feature>
<dbReference type="SMART" id="SM00356">
    <property type="entry name" value="ZnF_C3H1"/>
    <property type="match status" value="5"/>
</dbReference>
<reference evidence="8" key="1">
    <citation type="journal article" date="2023" name="Science">
        <title>Elucidation of the pathway for biosynthesis of saponin adjuvants from the soapbark tree.</title>
        <authorList>
            <person name="Reed J."/>
            <person name="Orme A."/>
            <person name="El-Demerdash A."/>
            <person name="Owen C."/>
            <person name="Martin L.B.B."/>
            <person name="Misra R.C."/>
            <person name="Kikuchi S."/>
            <person name="Rejzek M."/>
            <person name="Martin A.C."/>
            <person name="Harkess A."/>
            <person name="Leebens-Mack J."/>
            <person name="Louveau T."/>
            <person name="Stephenson M.J."/>
            <person name="Osbourn A."/>
        </authorList>
    </citation>
    <scope>NUCLEOTIDE SEQUENCE</scope>
    <source>
        <strain evidence="8">S10</strain>
    </source>
</reference>
<dbReference type="Pfam" id="PF00642">
    <property type="entry name" value="zf-CCCH"/>
    <property type="match status" value="5"/>
</dbReference>
<dbReference type="EMBL" id="JARAOO010000006">
    <property type="protein sequence ID" value="KAJ7964780.1"/>
    <property type="molecule type" value="Genomic_DNA"/>
</dbReference>
<feature type="zinc finger region" description="C3H1-type" evidence="5">
    <location>
        <begin position="47"/>
        <end position="75"/>
    </location>
</feature>
<dbReference type="SUPFAM" id="SSF90229">
    <property type="entry name" value="CCCH zinc finger"/>
    <property type="match status" value="5"/>
</dbReference>
<dbReference type="PANTHER" id="PTHR12506:SF50">
    <property type="entry name" value="ZINC FINGER CCCH DOMAIN-CONTAINING PROTEIN 26"/>
    <property type="match status" value="1"/>
</dbReference>
<dbReference type="Proteomes" id="UP001163823">
    <property type="component" value="Chromosome 6"/>
</dbReference>
<evidence type="ECO:0000313" key="9">
    <source>
        <dbReference type="Proteomes" id="UP001163823"/>
    </source>
</evidence>
<evidence type="ECO:0000313" key="8">
    <source>
        <dbReference type="EMBL" id="KAJ7964780.1"/>
    </source>
</evidence>
<evidence type="ECO:0000256" key="3">
    <source>
        <dbReference type="ARBA" id="ARBA00022833"/>
    </source>
</evidence>
<evidence type="ECO:0000256" key="5">
    <source>
        <dbReference type="PROSITE-ProRule" id="PRU00723"/>
    </source>
</evidence>
<dbReference type="PANTHER" id="PTHR12506">
    <property type="entry name" value="PROTEIN PHOSPHATASE RELATED"/>
    <property type="match status" value="1"/>
</dbReference>
<dbReference type="KEGG" id="qsa:O6P43_014534"/>
<feature type="domain" description="C3H1-type" evidence="7">
    <location>
        <begin position="279"/>
        <end position="307"/>
    </location>
</feature>
<dbReference type="GO" id="GO:0003677">
    <property type="term" value="F:DNA binding"/>
    <property type="evidence" value="ECO:0007669"/>
    <property type="project" value="UniProtKB-KW"/>
</dbReference>
<evidence type="ECO:0000256" key="4">
    <source>
        <dbReference type="ARBA" id="ARBA00023125"/>
    </source>
</evidence>
<keyword evidence="4" id="KW-0238">DNA-binding</keyword>
<evidence type="ECO:0000259" key="7">
    <source>
        <dbReference type="PROSITE" id="PS50103"/>
    </source>
</evidence>
<feature type="zinc finger region" description="C3H1-type" evidence="5">
    <location>
        <begin position="322"/>
        <end position="350"/>
    </location>
</feature>
<feature type="compositionally biased region" description="Low complexity" evidence="6">
    <location>
        <begin position="418"/>
        <end position="432"/>
    </location>
</feature>
<evidence type="ECO:0000256" key="2">
    <source>
        <dbReference type="ARBA" id="ARBA00022771"/>
    </source>
</evidence>
<dbReference type="AlphaFoldDB" id="A0AAD7LX89"/>
<keyword evidence="1 5" id="KW-0479">Metal-binding</keyword>
<protein>
    <submittedName>
        <fullName evidence="8">Zinc finger CCCH domain protein</fullName>
    </submittedName>
</protein>
<dbReference type="GO" id="GO:0003729">
    <property type="term" value="F:mRNA binding"/>
    <property type="evidence" value="ECO:0007669"/>
    <property type="project" value="UniProtKB-ARBA"/>
</dbReference>
<evidence type="ECO:0000256" key="1">
    <source>
        <dbReference type="ARBA" id="ARBA00022723"/>
    </source>
</evidence>
<dbReference type="PROSITE" id="PS50103">
    <property type="entry name" value="ZF_C3H1"/>
    <property type="match status" value="5"/>
</dbReference>
<dbReference type="InterPro" id="IPR000571">
    <property type="entry name" value="Znf_CCCH"/>
</dbReference>
<dbReference type="Gene3D" id="2.30.30.1190">
    <property type="match status" value="1"/>
</dbReference>
<accession>A0AAD7LX89</accession>
<feature type="region of interest" description="Disordered" evidence="6">
    <location>
        <begin position="387"/>
        <end position="432"/>
    </location>
</feature>
<name>A0AAD7LX89_QUISA</name>
<feature type="compositionally biased region" description="Polar residues" evidence="6">
    <location>
        <begin position="32"/>
        <end position="43"/>
    </location>
</feature>
<proteinExistence type="predicted"/>
<dbReference type="InterPro" id="IPR036855">
    <property type="entry name" value="Znf_CCCH_sf"/>
</dbReference>
<sequence>MPENQQVQKSPVPDQNSDNIEEVIGRLKINNDQDGGDNAQSSPYPDRPGDSDCLYFLRTGLCGYGSNCRYNHPDYVSHGAKYNGELPERVGQPDCGYFLKTGTCKYGPTCKYHHPRDRRGAGSLSFNVVGLPMRQEEKSCPFYMRTGLCKFGVACKFHHPQPASPGTILPAARSPSSTITPTSGLPFIGGFPAWSLPRMSYLSAPYLQVPQHYSPFLLPPSQAIVPGQGWNTYMGSMSAPSSTSIDGSNFVYNSMNRGELGSGGPVNLLPTSSLALPERPDQPECQYFLSTGTCKYGSECKFHHPKVGVAQSVLNPIGLPSRPGKALCSYYRVYGLCKYGPTCKFDHPFVAQPYHYSLNQPALSIIDSSLISYTGGLSTVQSCETSPSKSARFRNQIHYKDPAKNKSQNSDSLKQDGSPENSYPSSSESLPD</sequence>
<feature type="region of interest" description="Disordered" evidence="6">
    <location>
        <begin position="28"/>
        <end position="47"/>
    </location>
</feature>
<feature type="zinc finger region" description="C3H1-type" evidence="5">
    <location>
        <begin position="279"/>
        <end position="307"/>
    </location>
</feature>
<gene>
    <name evidence="8" type="ORF">O6P43_014534</name>
</gene>
<keyword evidence="2 5" id="KW-0863">Zinc-finger</keyword>
<comment type="caution">
    <text evidence="8">The sequence shown here is derived from an EMBL/GenBank/DDBJ whole genome shotgun (WGS) entry which is preliminary data.</text>
</comment>
<feature type="zinc finger region" description="C3H1-type" evidence="5">
    <location>
        <begin position="89"/>
        <end position="117"/>
    </location>
</feature>
<dbReference type="InterPro" id="IPR050974">
    <property type="entry name" value="Plant_ZF_CCCH"/>
</dbReference>
<organism evidence="8 9">
    <name type="scientific">Quillaja saponaria</name>
    <name type="common">Soap bark tree</name>
    <dbReference type="NCBI Taxonomy" id="32244"/>
    <lineage>
        <taxon>Eukaryota</taxon>
        <taxon>Viridiplantae</taxon>
        <taxon>Streptophyta</taxon>
        <taxon>Embryophyta</taxon>
        <taxon>Tracheophyta</taxon>
        <taxon>Spermatophyta</taxon>
        <taxon>Magnoliopsida</taxon>
        <taxon>eudicotyledons</taxon>
        <taxon>Gunneridae</taxon>
        <taxon>Pentapetalae</taxon>
        <taxon>rosids</taxon>
        <taxon>fabids</taxon>
        <taxon>Fabales</taxon>
        <taxon>Quillajaceae</taxon>
        <taxon>Quillaja</taxon>
    </lineage>
</organism>
<feature type="domain" description="C3H1-type" evidence="7">
    <location>
        <begin position="89"/>
        <end position="117"/>
    </location>
</feature>
<feature type="domain" description="C3H1-type" evidence="7">
    <location>
        <begin position="134"/>
        <end position="162"/>
    </location>
</feature>
<feature type="domain" description="C3H1-type" evidence="7">
    <location>
        <begin position="322"/>
        <end position="350"/>
    </location>
</feature>
<keyword evidence="9" id="KW-1185">Reference proteome</keyword>
<keyword evidence="3 5" id="KW-0862">Zinc</keyword>
<dbReference type="GO" id="GO:0008270">
    <property type="term" value="F:zinc ion binding"/>
    <property type="evidence" value="ECO:0007669"/>
    <property type="project" value="UniProtKB-KW"/>
</dbReference>